<dbReference type="Gene3D" id="1.10.10.10">
    <property type="entry name" value="Winged helix-like DNA-binding domain superfamily/Winged helix DNA-binding domain"/>
    <property type="match status" value="1"/>
</dbReference>
<dbReference type="STRING" id="82801.SAMN04488506_2248"/>
<dbReference type="InterPro" id="IPR002514">
    <property type="entry name" value="Transposase_8"/>
</dbReference>
<reference evidence="5 6" key="1">
    <citation type="submission" date="2016-10" db="EMBL/GenBank/DDBJ databases">
        <authorList>
            <person name="de Groot N.N."/>
        </authorList>
    </citation>
    <scope>NUCLEOTIDE SEQUENCE [LARGE SCALE GENOMIC DNA]</scope>
    <source>
        <strain evidence="5 6">DSM 20581</strain>
    </source>
</reference>
<dbReference type="PANTHER" id="PTHR33795">
    <property type="entry name" value="INSERTION ELEMENT IS150 PROTEIN INSJ"/>
    <property type="match status" value="1"/>
</dbReference>
<dbReference type="GO" id="GO:0006313">
    <property type="term" value="P:DNA transposition"/>
    <property type="evidence" value="ECO:0007669"/>
    <property type="project" value="InterPro"/>
</dbReference>
<feature type="coiled-coil region" evidence="2">
    <location>
        <begin position="194"/>
        <end position="227"/>
    </location>
</feature>
<evidence type="ECO:0000259" key="4">
    <source>
        <dbReference type="Pfam" id="PF13518"/>
    </source>
</evidence>
<accession>A0A1I5YTS1</accession>
<keyword evidence="6" id="KW-1185">Reference proteome</keyword>
<dbReference type="EMBL" id="FOXW01000015">
    <property type="protein sequence ID" value="SFQ47606.1"/>
    <property type="molecule type" value="Genomic_DNA"/>
</dbReference>
<feature type="domain" description="Insertion element IS150 protein InsJ-like helix-turn-helix" evidence="4">
    <location>
        <begin position="134"/>
        <end position="186"/>
    </location>
</feature>
<dbReference type="GO" id="GO:0043565">
    <property type="term" value="F:sequence-specific DNA binding"/>
    <property type="evidence" value="ECO:0007669"/>
    <property type="project" value="InterPro"/>
</dbReference>
<protein>
    <submittedName>
        <fullName evidence="5">Transposase</fullName>
    </submittedName>
</protein>
<dbReference type="InterPro" id="IPR055247">
    <property type="entry name" value="InsJ-like_HTH"/>
</dbReference>
<sequence length="251" mass="29584">MRSNRKHTIDELERYILLYLEEGVSFKELSKEHGLSLTDSAFGQKVLRYQEHGLSGIQTTARNNQYSKEIKETIVREYFNAGTPIKQLARKYNIPAHETVRNWIFKYTEGEEIRSYAPKPEVYTMKSRKTTQEERMNIVKDCLENGLSYKDTAEKYQVAYNSVYQWVQKYQKHGPDGLVDGRGRRKPESIQTEEERIQAENAALKARNEYLETENAALKKLKEVERELMLRRQGTKRNTKRSRNYSKKDSK</sequence>
<dbReference type="AlphaFoldDB" id="A0A1I5YTS1"/>
<organism evidence="5 6">
    <name type="scientific">Desemzia incerta</name>
    <dbReference type="NCBI Taxonomy" id="82801"/>
    <lineage>
        <taxon>Bacteria</taxon>
        <taxon>Bacillati</taxon>
        <taxon>Bacillota</taxon>
        <taxon>Bacilli</taxon>
        <taxon>Lactobacillales</taxon>
        <taxon>Carnobacteriaceae</taxon>
        <taxon>Desemzia</taxon>
    </lineage>
</organism>
<evidence type="ECO:0000313" key="6">
    <source>
        <dbReference type="Proteomes" id="UP000199136"/>
    </source>
</evidence>
<gene>
    <name evidence="5" type="ORF">SAMN04488506_2248</name>
</gene>
<dbReference type="InterPro" id="IPR036388">
    <property type="entry name" value="WH-like_DNA-bd_sf"/>
</dbReference>
<evidence type="ECO:0000256" key="1">
    <source>
        <dbReference type="ARBA" id="ARBA00038232"/>
    </source>
</evidence>
<dbReference type="SUPFAM" id="SSF48295">
    <property type="entry name" value="TrpR-like"/>
    <property type="match status" value="2"/>
</dbReference>
<name>A0A1I5YTS1_9LACT</name>
<dbReference type="OrthoDB" id="2164323at2"/>
<keyword evidence="2" id="KW-0175">Coiled coil</keyword>
<dbReference type="Pfam" id="PF01527">
    <property type="entry name" value="HTH_Tnp_1"/>
    <property type="match status" value="1"/>
</dbReference>
<dbReference type="InterPro" id="IPR010921">
    <property type="entry name" value="Trp_repressor/repl_initiator"/>
</dbReference>
<dbReference type="PANTHER" id="PTHR33795:SF1">
    <property type="entry name" value="INSERTION ELEMENT IS150 PROTEIN INSJ"/>
    <property type="match status" value="1"/>
</dbReference>
<dbReference type="GO" id="GO:0004803">
    <property type="term" value="F:transposase activity"/>
    <property type="evidence" value="ECO:0007669"/>
    <property type="project" value="InterPro"/>
</dbReference>
<feature type="compositionally biased region" description="Basic residues" evidence="3">
    <location>
        <begin position="233"/>
        <end position="245"/>
    </location>
</feature>
<proteinExistence type="inferred from homology"/>
<dbReference type="Pfam" id="PF13518">
    <property type="entry name" value="HTH_28"/>
    <property type="match status" value="1"/>
</dbReference>
<dbReference type="RefSeq" id="WP_092481239.1">
    <property type="nucleotide sequence ID" value="NZ_CP126128.1"/>
</dbReference>
<feature type="region of interest" description="Disordered" evidence="3">
    <location>
        <begin position="229"/>
        <end position="251"/>
    </location>
</feature>
<evidence type="ECO:0000256" key="3">
    <source>
        <dbReference type="SAM" id="MobiDB-lite"/>
    </source>
</evidence>
<evidence type="ECO:0000313" key="5">
    <source>
        <dbReference type="EMBL" id="SFQ47606.1"/>
    </source>
</evidence>
<evidence type="ECO:0000256" key="2">
    <source>
        <dbReference type="SAM" id="Coils"/>
    </source>
</evidence>
<dbReference type="Proteomes" id="UP000199136">
    <property type="component" value="Unassembled WGS sequence"/>
</dbReference>
<dbReference type="InterPro" id="IPR052057">
    <property type="entry name" value="IS150/IS1296_orfA-like"/>
</dbReference>
<comment type="similarity">
    <text evidence="1">Belongs to the IS150/IS1296 orfA family.</text>
</comment>